<keyword evidence="3" id="KW-1185">Reference proteome</keyword>
<name>A0A918W876_9ACTN</name>
<evidence type="ECO:0000313" key="2">
    <source>
        <dbReference type="EMBL" id="GHA79967.1"/>
    </source>
</evidence>
<dbReference type="EMBL" id="BMUL01000005">
    <property type="protein sequence ID" value="GHA79967.1"/>
    <property type="molecule type" value="Genomic_DNA"/>
</dbReference>
<dbReference type="RefSeq" id="WP_229849730.1">
    <property type="nucleotide sequence ID" value="NZ_BMUL01000005.1"/>
</dbReference>
<organism evidence="2 3">
    <name type="scientific">Streptomyces termitum</name>
    <dbReference type="NCBI Taxonomy" id="67368"/>
    <lineage>
        <taxon>Bacteria</taxon>
        <taxon>Bacillati</taxon>
        <taxon>Actinomycetota</taxon>
        <taxon>Actinomycetes</taxon>
        <taxon>Kitasatosporales</taxon>
        <taxon>Streptomycetaceae</taxon>
        <taxon>Streptomyces</taxon>
    </lineage>
</organism>
<proteinExistence type="predicted"/>
<comment type="caution">
    <text evidence="2">The sequence shown here is derived from an EMBL/GenBank/DDBJ whole genome shotgun (WGS) entry which is preliminary data.</text>
</comment>
<gene>
    <name evidence="2" type="ORF">GCM10010305_24130</name>
</gene>
<reference evidence="2" key="1">
    <citation type="journal article" date="2014" name="Int. J. Syst. Evol. Microbiol.">
        <title>Complete genome sequence of Corynebacterium casei LMG S-19264T (=DSM 44701T), isolated from a smear-ripened cheese.</title>
        <authorList>
            <consortium name="US DOE Joint Genome Institute (JGI-PGF)"/>
            <person name="Walter F."/>
            <person name="Albersmeier A."/>
            <person name="Kalinowski J."/>
            <person name="Ruckert C."/>
        </authorList>
    </citation>
    <scope>NUCLEOTIDE SEQUENCE</scope>
    <source>
        <strain evidence="2">JCM 4518</strain>
    </source>
</reference>
<sequence>MPESEYERLRRRGERRGHSVDATHPPTHLRHRMITGRAAREPLLVLDAARAALVDAELDAARRTLARELAKG</sequence>
<dbReference type="Proteomes" id="UP000644020">
    <property type="component" value="Unassembled WGS sequence"/>
</dbReference>
<evidence type="ECO:0000313" key="3">
    <source>
        <dbReference type="Proteomes" id="UP000644020"/>
    </source>
</evidence>
<evidence type="ECO:0000256" key="1">
    <source>
        <dbReference type="SAM" id="MobiDB-lite"/>
    </source>
</evidence>
<dbReference type="AlphaFoldDB" id="A0A918W876"/>
<reference evidence="2" key="2">
    <citation type="submission" date="2020-09" db="EMBL/GenBank/DDBJ databases">
        <authorList>
            <person name="Sun Q."/>
            <person name="Ohkuma M."/>
        </authorList>
    </citation>
    <scope>NUCLEOTIDE SEQUENCE</scope>
    <source>
        <strain evidence="2">JCM 4518</strain>
    </source>
</reference>
<accession>A0A918W876</accession>
<feature type="region of interest" description="Disordered" evidence="1">
    <location>
        <begin position="1"/>
        <end position="32"/>
    </location>
</feature>
<protein>
    <submittedName>
        <fullName evidence="2">Uncharacterized protein</fullName>
    </submittedName>
</protein>